<organism evidence="1 2">
    <name type="scientific">Panagrolaimus sp. JU765</name>
    <dbReference type="NCBI Taxonomy" id="591449"/>
    <lineage>
        <taxon>Eukaryota</taxon>
        <taxon>Metazoa</taxon>
        <taxon>Ecdysozoa</taxon>
        <taxon>Nematoda</taxon>
        <taxon>Chromadorea</taxon>
        <taxon>Rhabditida</taxon>
        <taxon>Tylenchina</taxon>
        <taxon>Panagrolaimomorpha</taxon>
        <taxon>Panagrolaimoidea</taxon>
        <taxon>Panagrolaimidae</taxon>
        <taxon>Panagrolaimus</taxon>
    </lineage>
</organism>
<evidence type="ECO:0000313" key="2">
    <source>
        <dbReference type="WBParaSite" id="JU765_v2.g17136.t2"/>
    </source>
</evidence>
<dbReference type="Proteomes" id="UP000887576">
    <property type="component" value="Unplaced"/>
</dbReference>
<proteinExistence type="predicted"/>
<evidence type="ECO:0000313" key="1">
    <source>
        <dbReference type="Proteomes" id="UP000887576"/>
    </source>
</evidence>
<sequence length="1112" mass="125357">MLKVEFIALSLIIIYISYYYGDFIYRSYLTLNRDLSGLALLLRVKFDLNRRLRENRGIHELFLDIVKANSDKTAIIDVHNGRSLTFKEFNELSNRFANYFKQNGFKRGDVIALFMENSIEFVAAWIGLAKIGVVTAWINSNLKMEPLAHCVLTSEAKAIITSTQLAPVLTATYEAKHFKNASFKQYCYGDVETNGLPFINLQKAMDSSPELSSEPPKDPKVDFRSILCFIYTSGTTGLPKAAVMKHFRYYSMVMGSARSFGIYSTDRIYISMPLYHTSAGIIGVGQMLLTGCSCVIRQRFSASNFWKDCVAFECTASQYIGEICRYLLAQPKCEAESQHKMRLMYGNGLRQEIWQDFVDRFRVRIGELYGSTEGTSNLVNIDGKVGACGFLPISPLTSKMHPVRLVKIDEGTGEVLRRKDGLCIPCRPGETGAMVSTIRKNNPLLIFEGYLNKNETSKKVICNVFRRGDRAFLTGDILHWDRLGYVYFKDRTGDTFRWKGENVSTTEVEAVLMPLKSVADVTVYGVQIQNHEGRAGMAAIVKSPHAAKNNEEFLSEISVKVSSCLASYAIPVFIRITNNVDKTGTFKLVKTHLQKASYNTDDPVYMWNGAKKRYYSFTKDQKLRLEAVMVCEKSNCGPGYASPADAIKGPKEKYMFVTCPCAKPEEGPDVLAVIDVDPESETFCKAVSTVIMPNKGDEVHHMGWNACSSCFGCANVKRSHLVLPCLNSSRIYLINVLDPVNPKIDRIVEKEELDKFDVSFPHTSHCLGSGEIMISTLGDSKGNNKGDFLLINSKTFEVVGTWLNREKKSTDKLPQFNYDFWYQPNQNLMISTEWGTPNKIKNGFDVNDVEKGFYGNKVHVYDWSKKEHKQAITLEGPEGWLPLEVRFKHQPNNSNAFVGTALGSGIYHFYKSSNGDSEMKSRLAATIPSKKVSNWALPEMPGLITDIIMSMDDNFLFISCWLHGDIRMYDIRDSFDIKLVGQCFLGGSIHKESGVKIMEDEELAEAPEARYVKGKKIEGGPQMLQLSLDGKRLYVTNSLYQRWDKIFYPKLLEGGLMLQLNVDIDLEHDSDNRLSLNPDFLVDFSNLLGNGIPYLAHEMRYPGGDCTSDIWL</sequence>
<dbReference type="WBParaSite" id="JU765_v2.g17136.t2">
    <property type="protein sequence ID" value="JU765_v2.g17136.t2"/>
    <property type="gene ID" value="JU765_v2.g17136"/>
</dbReference>
<accession>A0AC34QKV2</accession>
<protein>
    <submittedName>
        <fullName evidence="2">Selenium-binding protein</fullName>
    </submittedName>
</protein>
<reference evidence="2" key="1">
    <citation type="submission" date="2022-11" db="UniProtKB">
        <authorList>
            <consortium name="WormBaseParasite"/>
        </authorList>
    </citation>
    <scope>IDENTIFICATION</scope>
</reference>
<name>A0AC34QKV2_9BILA</name>